<evidence type="ECO:0000256" key="4">
    <source>
        <dbReference type="ARBA" id="ARBA00023014"/>
    </source>
</evidence>
<dbReference type="Gene3D" id="2.102.10.10">
    <property type="entry name" value="Rieske [2Fe-2S] iron-sulphur domain"/>
    <property type="match status" value="1"/>
</dbReference>
<evidence type="ECO:0000256" key="1">
    <source>
        <dbReference type="ARBA" id="ARBA00022714"/>
    </source>
</evidence>
<dbReference type="PROSITE" id="PS51296">
    <property type="entry name" value="RIESKE"/>
    <property type="match status" value="1"/>
</dbReference>
<keyword evidence="4" id="KW-0411">Iron-sulfur</keyword>
<name>A0A562SMW7_CHIJA</name>
<dbReference type="Proteomes" id="UP000316778">
    <property type="component" value="Unassembled WGS sequence"/>
</dbReference>
<proteinExistence type="predicted"/>
<evidence type="ECO:0000256" key="3">
    <source>
        <dbReference type="ARBA" id="ARBA00023004"/>
    </source>
</evidence>
<dbReference type="OrthoDB" id="165343at2"/>
<dbReference type="InterPro" id="IPR014349">
    <property type="entry name" value="Rieske_Fe-S_prot"/>
</dbReference>
<evidence type="ECO:0000256" key="2">
    <source>
        <dbReference type="ARBA" id="ARBA00022723"/>
    </source>
</evidence>
<keyword evidence="1" id="KW-0001">2Fe-2S</keyword>
<dbReference type="EMBL" id="VLLG01000006">
    <property type="protein sequence ID" value="TWI82637.1"/>
    <property type="molecule type" value="Genomic_DNA"/>
</dbReference>
<dbReference type="InterPro" id="IPR036922">
    <property type="entry name" value="Rieske_2Fe-2S_sf"/>
</dbReference>
<dbReference type="GO" id="GO:0046872">
    <property type="term" value="F:metal ion binding"/>
    <property type="evidence" value="ECO:0007669"/>
    <property type="project" value="UniProtKB-KW"/>
</dbReference>
<keyword evidence="5" id="KW-1015">Disulfide bond</keyword>
<protein>
    <submittedName>
        <fullName evidence="7">Rieske-like 2Fe-2S protein</fullName>
    </submittedName>
</protein>
<evidence type="ECO:0000256" key="5">
    <source>
        <dbReference type="ARBA" id="ARBA00023157"/>
    </source>
</evidence>
<dbReference type="RefSeq" id="WP_145718881.1">
    <property type="nucleotide sequence ID" value="NZ_BAAAFY010000006.1"/>
</dbReference>
<dbReference type="AlphaFoldDB" id="A0A562SMW7"/>
<dbReference type="InterPro" id="IPR017941">
    <property type="entry name" value="Rieske_2Fe-2S"/>
</dbReference>
<dbReference type="PROSITE" id="PS51257">
    <property type="entry name" value="PROKAR_LIPOPROTEIN"/>
    <property type="match status" value="1"/>
</dbReference>
<reference evidence="7 8" key="1">
    <citation type="journal article" date="2013" name="Stand. Genomic Sci.">
        <title>Genomic Encyclopedia of Type Strains, Phase I: The one thousand microbial genomes (KMG-I) project.</title>
        <authorList>
            <person name="Kyrpides N.C."/>
            <person name="Woyke T."/>
            <person name="Eisen J.A."/>
            <person name="Garrity G."/>
            <person name="Lilburn T.G."/>
            <person name="Beck B.J."/>
            <person name="Whitman W.B."/>
            <person name="Hugenholtz P."/>
            <person name="Klenk H.P."/>
        </authorList>
    </citation>
    <scope>NUCLEOTIDE SEQUENCE [LARGE SCALE GENOMIC DNA]</scope>
    <source>
        <strain evidence="7 8">DSM 13484</strain>
    </source>
</reference>
<dbReference type="SUPFAM" id="SSF50022">
    <property type="entry name" value="ISP domain"/>
    <property type="match status" value="1"/>
</dbReference>
<evidence type="ECO:0000313" key="7">
    <source>
        <dbReference type="EMBL" id="TWI82637.1"/>
    </source>
</evidence>
<evidence type="ECO:0000313" key="8">
    <source>
        <dbReference type="Proteomes" id="UP000316778"/>
    </source>
</evidence>
<evidence type="ECO:0000259" key="6">
    <source>
        <dbReference type="PROSITE" id="PS51296"/>
    </source>
</evidence>
<dbReference type="PANTHER" id="PTHR10134">
    <property type="entry name" value="CYTOCHROME B-C1 COMPLEX SUBUNIT RIESKE, MITOCHONDRIAL"/>
    <property type="match status" value="1"/>
</dbReference>
<accession>A0A562SMW7</accession>
<dbReference type="GO" id="GO:0051537">
    <property type="term" value="F:2 iron, 2 sulfur cluster binding"/>
    <property type="evidence" value="ECO:0007669"/>
    <property type="project" value="UniProtKB-KW"/>
</dbReference>
<keyword evidence="3" id="KW-0408">Iron</keyword>
<keyword evidence="2" id="KW-0479">Metal-binding</keyword>
<feature type="domain" description="Rieske" evidence="6">
    <location>
        <begin position="53"/>
        <end position="141"/>
    </location>
</feature>
<organism evidence="7 8">
    <name type="scientific">Chitinophaga japonensis</name>
    <name type="common">Flexibacter japonensis</name>
    <dbReference type="NCBI Taxonomy" id="104662"/>
    <lineage>
        <taxon>Bacteria</taxon>
        <taxon>Pseudomonadati</taxon>
        <taxon>Bacteroidota</taxon>
        <taxon>Chitinophagia</taxon>
        <taxon>Chitinophagales</taxon>
        <taxon>Chitinophagaceae</taxon>
        <taxon>Chitinophaga</taxon>
    </lineage>
</organism>
<gene>
    <name evidence="7" type="ORF">LX66_5213</name>
</gene>
<dbReference type="Pfam" id="PF00355">
    <property type="entry name" value="Rieske"/>
    <property type="match status" value="1"/>
</dbReference>
<dbReference type="CDD" id="cd03467">
    <property type="entry name" value="Rieske"/>
    <property type="match status" value="1"/>
</dbReference>
<keyword evidence="8" id="KW-1185">Reference proteome</keyword>
<comment type="caution">
    <text evidence="7">The sequence shown here is derived from an EMBL/GenBank/DDBJ whole genome shotgun (WGS) entry which is preliminary data.</text>
</comment>
<sequence>MNRREFIIDTCGTCLAMAGLSTSFSSCSATHYLTGTLGKDGLTIDKEAFREKSKTAYRSFIIVRNEALQYPICVYRFGEDNYAALWMRCTHQGTELQASGNFLQCPAHGSEFNNHGRVTNGPADKDLRTFPVTIDDNQLFIDLRAK</sequence>